<proteinExistence type="predicted"/>
<reference evidence="2 3" key="1">
    <citation type="submission" date="2018-10" db="EMBL/GenBank/DDBJ databases">
        <title>Comamonadaceae CDC group NO-1 genome sequencing and assembly.</title>
        <authorList>
            <person name="Bernier A.-M."/>
            <person name="Bernard K."/>
        </authorList>
    </citation>
    <scope>NUCLEOTIDE SEQUENCE [LARGE SCALE GENOMIC DNA]</scope>
    <source>
        <strain evidence="2 3">NML970147</strain>
    </source>
</reference>
<dbReference type="EMBL" id="RDQM01000023">
    <property type="protein sequence ID" value="RMW94624.1"/>
    <property type="molecule type" value="Genomic_DNA"/>
</dbReference>
<protein>
    <submittedName>
        <fullName evidence="2">Energy transducer TonB</fullName>
    </submittedName>
</protein>
<gene>
    <name evidence="2" type="ORF">EBQ26_12250</name>
</gene>
<keyword evidence="1" id="KW-0472">Membrane</keyword>
<dbReference type="RefSeq" id="WP_122239521.1">
    <property type="nucleotide sequence ID" value="NZ_RDQM01000023.1"/>
</dbReference>
<feature type="transmembrane region" description="Helical" evidence="1">
    <location>
        <begin position="12"/>
        <end position="33"/>
    </location>
</feature>
<dbReference type="Gene3D" id="3.30.1150.10">
    <property type="match status" value="1"/>
</dbReference>
<dbReference type="AlphaFoldDB" id="A0A3M6PWA0"/>
<evidence type="ECO:0000313" key="3">
    <source>
        <dbReference type="Proteomes" id="UP000267521"/>
    </source>
</evidence>
<evidence type="ECO:0000313" key="2">
    <source>
        <dbReference type="EMBL" id="RMW94624.1"/>
    </source>
</evidence>
<name>A0A3M6PWA0_9BURK</name>
<evidence type="ECO:0000256" key="1">
    <source>
        <dbReference type="SAM" id="Phobius"/>
    </source>
</evidence>
<dbReference type="Proteomes" id="UP000267521">
    <property type="component" value="Unassembled WGS sequence"/>
</dbReference>
<dbReference type="Pfam" id="PF13103">
    <property type="entry name" value="TonB_2"/>
    <property type="match status" value="1"/>
</dbReference>
<comment type="caution">
    <text evidence="2">The sequence shown here is derived from an EMBL/GenBank/DDBJ whole genome shotgun (WGS) entry which is preliminary data.</text>
</comment>
<dbReference type="SUPFAM" id="SSF74653">
    <property type="entry name" value="TolA/TonB C-terminal domain"/>
    <property type="match status" value="1"/>
</dbReference>
<keyword evidence="1" id="KW-0812">Transmembrane</keyword>
<accession>A0A3M6PWA0</accession>
<organism evidence="2 3">
    <name type="scientific">Allofranklinella schreckenbergeri</name>
    <dbReference type="NCBI Taxonomy" id="1076744"/>
    <lineage>
        <taxon>Bacteria</taxon>
        <taxon>Pseudomonadati</taxon>
        <taxon>Pseudomonadota</taxon>
        <taxon>Betaproteobacteria</taxon>
        <taxon>Burkholderiales</taxon>
        <taxon>Comamonadaceae</taxon>
        <taxon>Allofranklinella</taxon>
    </lineage>
</organism>
<keyword evidence="1" id="KW-1133">Transmembrane helix</keyword>
<sequence length="293" mass="32824">MKLPAQLRNQSIFSITLMLSVLVHAVVLSIRFVSPATFERMVSAQPLEVILVNAQTEEKPEEAKALAQVALAGGGDADSGRATSPTPYSALTRMGADAEETQHQQETPRERQNRLLAELREQVAQLPVPDPRQSDLTPEEIAQEEKRLLLVQQLAEMERRVKEENERPKKRFISPATQDSVTALYLDHVRRSIEDRGTSNFPRQGTQKLYGQLLMIVMINHDGSVLSTEVVDSSGNLTLDRWAEAIVYSAAPFGHFSPDIRRTADQIGFTSTFEFRRDATLSTQLQEHLPQPQ</sequence>